<evidence type="ECO:0000313" key="2">
    <source>
        <dbReference type="EMBL" id="CAD6992068.1"/>
    </source>
</evidence>
<proteinExistence type="predicted"/>
<reference evidence="2" key="1">
    <citation type="submission" date="2020-11" db="EMBL/GenBank/DDBJ databases">
        <authorList>
            <person name="Whitehead M."/>
        </authorList>
    </citation>
    <scope>NUCLEOTIDE SEQUENCE</scope>
    <source>
        <strain evidence="2">EGII</strain>
    </source>
</reference>
<gene>
    <name evidence="2" type="ORF">CCAP1982_LOCUS949</name>
</gene>
<feature type="compositionally biased region" description="Basic residues" evidence="1">
    <location>
        <begin position="1"/>
        <end position="16"/>
    </location>
</feature>
<sequence>MTPCRGRPRKLGKLKVPHAIVATGKGRGRPKNPKKAALLKKVAAVKKKSLGRGRPRKEKASSENENSSCDEKPDYEERRGVGRPSTGAVNLNIVRTGRGQGRPKKKKTEAGLVGSVTKSSKKCGRPYQGGVPYVPTGKPRGRPKSNQNEPTNNNKDQLEEQEEQACEEVVGI</sequence>
<evidence type="ECO:0000256" key="1">
    <source>
        <dbReference type="SAM" id="MobiDB-lite"/>
    </source>
</evidence>
<feature type="compositionally biased region" description="Polar residues" evidence="1">
    <location>
        <begin position="144"/>
        <end position="155"/>
    </location>
</feature>
<dbReference type="AlphaFoldDB" id="A0A811U117"/>
<dbReference type="KEGG" id="ccat:101452928"/>
<evidence type="ECO:0000313" key="3">
    <source>
        <dbReference type="Proteomes" id="UP000606786"/>
    </source>
</evidence>
<dbReference type="Proteomes" id="UP000606786">
    <property type="component" value="Unassembled WGS sequence"/>
</dbReference>
<dbReference type="EMBL" id="CAJHJT010000001">
    <property type="protein sequence ID" value="CAD6992068.1"/>
    <property type="molecule type" value="Genomic_DNA"/>
</dbReference>
<comment type="caution">
    <text evidence="2">The sequence shown here is derived from an EMBL/GenBank/DDBJ whole genome shotgun (WGS) entry which is preliminary data.</text>
</comment>
<dbReference type="GO" id="GO:0003677">
    <property type="term" value="F:DNA binding"/>
    <property type="evidence" value="ECO:0007669"/>
    <property type="project" value="InterPro"/>
</dbReference>
<protein>
    <submittedName>
        <fullName evidence="2">(Mediterranean fruit fly) hypothetical protein</fullName>
    </submittedName>
</protein>
<dbReference type="SMART" id="SM00384">
    <property type="entry name" value="AT_hook"/>
    <property type="match status" value="4"/>
</dbReference>
<dbReference type="PRINTS" id="PR00929">
    <property type="entry name" value="ATHOOK"/>
</dbReference>
<feature type="compositionally biased region" description="Basic residues" evidence="1">
    <location>
        <begin position="26"/>
        <end position="57"/>
    </location>
</feature>
<keyword evidence="3" id="KW-1185">Reference proteome</keyword>
<organism evidence="2 3">
    <name type="scientific">Ceratitis capitata</name>
    <name type="common">Mediterranean fruit fly</name>
    <name type="synonym">Tephritis capitata</name>
    <dbReference type="NCBI Taxonomy" id="7213"/>
    <lineage>
        <taxon>Eukaryota</taxon>
        <taxon>Metazoa</taxon>
        <taxon>Ecdysozoa</taxon>
        <taxon>Arthropoda</taxon>
        <taxon>Hexapoda</taxon>
        <taxon>Insecta</taxon>
        <taxon>Pterygota</taxon>
        <taxon>Neoptera</taxon>
        <taxon>Endopterygota</taxon>
        <taxon>Diptera</taxon>
        <taxon>Brachycera</taxon>
        <taxon>Muscomorpha</taxon>
        <taxon>Tephritoidea</taxon>
        <taxon>Tephritidae</taxon>
        <taxon>Ceratitis</taxon>
        <taxon>Ceratitis</taxon>
    </lineage>
</organism>
<accession>A0A811U117</accession>
<dbReference type="InterPro" id="IPR017956">
    <property type="entry name" value="AT_hook_DNA-bd_motif"/>
</dbReference>
<dbReference type="OrthoDB" id="4961370at2759"/>
<feature type="region of interest" description="Disordered" evidence="1">
    <location>
        <begin position="1"/>
        <end position="172"/>
    </location>
</feature>
<feature type="compositionally biased region" description="Basic and acidic residues" evidence="1">
    <location>
        <begin position="69"/>
        <end position="80"/>
    </location>
</feature>
<name>A0A811U117_CERCA</name>